<evidence type="ECO:0000259" key="1">
    <source>
        <dbReference type="Pfam" id="PF02129"/>
    </source>
</evidence>
<reference evidence="2 3" key="1">
    <citation type="submission" date="2016-10" db="EMBL/GenBank/DDBJ databases">
        <authorList>
            <person name="de Groot N.N."/>
        </authorList>
    </citation>
    <scope>NUCLEOTIDE SEQUENCE [LARGE SCALE GENOMIC DNA]</scope>
    <source>
        <strain evidence="2 3">A-4</strain>
    </source>
</reference>
<dbReference type="AlphaFoldDB" id="A0A1G6AF73"/>
<dbReference type="EMBL" id="FMXP01000004">
    <property type="protein sequence ID" value="SDB07059.1"/>
    <property type="molecule type" value="Genomic_DNA"/>
</dbReference>
<proteinExistence type="predicted"/>
<dbReference type="Pfam" id="PF02129">
    <property type="entry name" value="Peptidase_S15"/>
    <property type="match status" value="1"/>
</dbReference>
<dbReference type="GO" id="GO:0016787">
    <property type="term" value="F:hydrolase activity"/>
    <property type="evidence" value="ECO:0007669"/>
    <property type="project" value="InterPro"/>
</dbReference>
<dbReference type="SUPFAM" id="SSF53474">
    <property type="entry name" value="alpha/beta-Hydrolases"/>
    <property type="match status" value="1"/>
</dbReference>
<dbReference type="Proteomes" id="UP000182508">
    <property type="component" value="Unassembled WGS sequence"/>
</dbReference>
<keyword evidence="3" id="KW-1185">Reference proteome</keyword>
<protein>
    <submittedName>
        <fullName evidence="2">X-Pro dipeptidyl-peptidase (S15 family)</fullName>
    </submittedName>
</protein>
<evidence type="ECO:0000313" key="2">
    <source>
        <dbReference type="EMBL" id="SDB07059.1"/>
    </source>
</evidence>
<accession>A0A1G6AF73</accession>
<evidence type="ECO:0000313" key="3">
    <source>
        <dbReference type="Proteomes" id="UP000182508"/>
    </source>
</evidence>
<dbReference type="RefSeq" id="WP_083331235.1">
    <property type="nucleotide sequence ID" value="NZ_FMXP01000004.1"/>
</dbReference>
<feature type="domain" description="Xaa-Pro dipeptidyl-peptidase-like" evidence="1">
    <location>
        <begin position="23"/>
        <end position="151"/>
    </location>
</feature>
<dbReference type="InterPro" id="IPR000383">
    <property type="entry name" value="Xaa-Pro-like_dom"/>
</dbReference>
<name>A0A1G6AF73_9STRE</name>
<dbReference type="Gene3D" id="3.40.50.1820">
    <property type="entry name" value="alpha/beta hydrolase"/>
    <property type="match status" value="1"/>
</dbReference>
<organism evidence="2 3">
    <name type="scientific">Streptococcus henryi</name>
    <dbReference type="NCBI Taxonomy" id="439219"/>
    <lineage>
        <taxon>Bacteria</taxon>
        <taxon>Bacillati</taxon>
        <taxon>Bacillota</taxon>
        <taxon>Bacilli</taxon>
        <taxon>Lactobacillales</taxon>
        <taxon>Streptococcaceae</taxon>
        <taxon>Streptococcus</taxon>
    </lineage>
</organism>
<gene>
    <name evidence="2" type="ORF">SAMN02910293_00345</name>
</gene>
<dbReference type="InterPro" id="IPR029058">
    <property type="entry name" value="AB_hydrolase_fold"/>
</dbReference>
<dbReference type="STRING" id="439219.SAMN02910293_00345"/>
<sequence length="401" mass="46845">MEKIFIAGLQTFMFKGNDTCFIIRTPYDASKYIDWANRINSDYGYSVLLQDVRGRYGSFGKWVPYDNEKKDSVILLSFIKSQDFSNIVIIGSSYEAYCARILAFESQYSIPTKLLIRVGVRNKLEAIFNDGVFRLGDFVWWKNVHGTGKTSKKNVITNQIIKEIETSDPPEKIIDADVIFPKVPVIIIAGWKDGYCKYAFDDYKKWLHDQKQLIVTPLTHDLKYIGKYFNEVDWYKDLQIKKGFSKIYFQNVKNEVYPNFFLYNDKKYERLIFSDFIGNNITNSNDASKKLGIFLDNNFVNLEIKDFQYLNSLNLFYETIEEDIFGEIFYIDKDGKMLFLTEFILKKGTNSTVFPPISIKKVNKSISLKIMFSNNLFPRYPKKEKSVYLQLKGVLYGGKYC</sequence>